<evidence type="ECO:0000313" key="3">
    <source>
        <dbReference type="WBParaSite" id="SBAD_0000868301-mRNA-1"/>
    </source>
</evidence>
<protein>
    <submittedName>
        <fullName evidence="3">Secreted protein</fullName>
    </submittedName>
</protein>
<organism evidence="3">
    <name type="scientific">Soboliphyme baturini</name>
    <dbReference type="NCBI Taxonomy" id="241478"/>
    <lineage>
        <taxon>Eukaryota</taxon>
        <taxon>Metazoa</taxon>
        <taxon>Ecdysozoa</taxon>
        <taxon>Nematoda</taxon>
        <taxon>Enoplea</taxon>
        <taxon>Dorylaimia</taxon>
        <taxon>Dioctophymatida</taxon>
        <taxon>Dioctophymatoidea</taxon>
        <taxon>Soboliphymatidae</taxon>
        <taxon>Soboliphyme</taxon>
    </lineage>
</organism>
<dbReference type="AlphaFoldDB" id="A0A183IXM6"/>
<reference evidence="1 2" key="2">
    <citation type="submission" date="2018-11" db="EMBL/GenBank/DDBJ databases">
        <authorList>
            <consortium name="Pathogen Informatics"/>
        </authorList>
    </citation>
    <scope>NUCLEOTIDE SEQUENCE [LARGE SCALE GENOMIC DNA]</scope>
</reference>
<gene>
    <name evidence="1" type="ORF">SBAD_LOCUS8373</name>
</gene>
<keyword evidence="2" id="KW-1185">Reference proteome</keyword>
<name>A0A183IXM6_9BILA</name>
<dbReference type="WBParaSite" id="SBAD_0000868301-mRNA-1">
    <property type="protein sequence ID" value="SBAD_0000868301-mRNA-1"/>
    <property type="gene ID" value="SBAD_0000868301"/>
</dbReference>
<dbReference type="EMBL" id="UZAM01011530">
    <property type="protein sequence ID" value="VDP16782.1"/>
    <property type="molecule type" value="Genomic_DNA"/>
</dbReference>
<proteinExistence type="predicted"/>
<dbReference type="Proteomes" id="UP000270296">
    <property type="component" value="Unassembled WGS sequence"/>
</dbReference>
<accession>A0A183IXM6</accession>
<reference evidence="3" key="1">
    <citation type="submission" date="2016-06" db="UniProtKB">
        <authorList>
            <consortium name="WormBaseParasite"/>
        </authorList>
    </citation>
    <scope>IDENTIFICATION</scope>
</reference>
<evidence type="ECO:0000313" key="2">
    <source>
        <dbReference type="Proteomes" id="UP000270296"/>
    </source>
</evidence>
<evidence type="ECO:0000313" key="1">
    <source>
        <dbReference type="EMBL" id="VDP16782.1"/>
    </source>
</evidence>
<sequence>MTIQRYLQNVIYIGLCTKSVCLILLGRFDCPFLSFKYLSVINGELRGRSGTTASTVPTRKHPKAESVSSIALKYHILSMLDNKII</sequence>